<evidence type="ECO:0000256" key="1">
    <source>
        <dbReference type="ARBA" id="ARBA00023002"/>
    </source>
</evidence>
<evidence type="ECO:0000313" key="5">
    <source>
        <dbReference type="Proteomes" id="UP000245461"/>
    </source>
</evidence>
<evidence type="ECO:0000313" key="4">
    <source>
        <dbReference type="EMBL" id="PWR25241.1"/>
    </source>
</evidence>
<dbReference type="NCBIfam" id="NF009588">
    <property type="entry name" value="PRK13029.1"/>
    <property type="match status" value="1"/>
</dbReference>
<dbReference type="RefSeq" id="WP_109903491.1">
    <property type="nucleotide sequence ID" value="NZ_QGLE01000002.1"/>
</dbReference>
<proteinExistence type="predicted"/>
<organism evidence="4 5">
    <name type="scientific">Zavarzinia aquatilis</name>
    <dbReference type="NCBI Taxonomy" id="2211142"/>
    <lineage>
        <taxon>Bacteria</taxon>
        <taxon>Pseudomonadati</taxon>
        <taxon>Pseudomonadota</taxon>
        <taxon>Alphaproteobacteria</taxon>
        <taxon>Rhodospirillales</taxon>
        <taxon>Zavarziniaceae</taxon>
        <taxon>Zavarzinia</taxon>
    </lineage>
</organism>
<gene>
    <name evidence="4" type="ORF">DKG74_05625</name>
</gene>
<dbReference type="InterPro" id="IPR029061">
    <property type="entry name" value="THDP-binding"/>
</dbReference>
<dbReference type="InterPro" id="IPR009014">
    <property type="entry name" value="Transketo_C/PFOR_II"/>
</dbReference>
<keyword evidence="4" id="KW-0670">Pyruvate</keyword>
<dbReference type="SUPFAM" id="SSF52518">
    <property type="entry name" value="Thiamin diphosphate-binding fold (THDP-binding)"/>
    <property type="match status" value="2"/>
</dbReference>
<dbReference type="InterPro" id="IPR046667">
    <property type="entry name" value="DUF6537"/>
</dbReference>
<dbReference type="InterPro" id="IPR002880">
    <property type="entry name" value="Pyrv_Fd/Flavodoxin_OxRdtase_N"/>
</dbReference>
<dbReference type="EMBL" id="QGLE01000002">
    <property type="protein sequence ID" value="PWR25241.1"/>
    <property type="molecule type" value="Genomic_DNA"/>
</dbReference>
<dbReference type="InterPro" id="IPR002869">
    <property type="entry name" value="Pyrv_flavodox_OxRed_cen"/>
</dbReference>
<comment type="caution">
    <text evidence="4">The sequence shown here is derived from an EMBL/GenBank/DDBJ whole genome shotgun (WGS) entry which is preliminary data.</text>
</comment>
<keyword evidence="5" id="KW-1185">Reference proteome</keyword>
<dbReference type="OrthoDB" id="9803617at2"/>
<evidence type="ECO:0000259" key="3">
    <source>
        <dbReference type="Pfam" id="PF20169"/>
    </source>
</evidence>
<dbReference type="SUPFAM" id="SSF53323">
    <property type="entry name" value="Pyruvate-ferredoxin oxidoreductase, PFOR, domain III"/>
    <property type="match status" value="1"/>
</dbReference>
<protein>
    <submittedName>
        <fullName evidence="4">Indolepyruvate ferredoxin oxidoreductase family protein</fullName>
    </submittedName>
</protein>
<accession>A0A317EEQ7</accession>
<dbReference type="NCBIfam" id="NF009589">
    <property type="entry name" value="PRK13030.1"/>
    <property type="match status" value="1"/>
</dbReference>
<dbReference type="Proteomes" id="UP000245461">
    <property type="component" value="Unassembled WGS sequence"/>
</dbReference>
<dbReference type="Gene3D" id="3.40.920.10">
    <property type="entry name" value="Pyruvate-ferredoxin oxidoreductase, PFOR, domain III"/>
    <property type="match status" value="1"/>
</dbReference>
<feature type="domain" description="DUF6537" evidence="3">
    <location>
        <begin position="935"/>
        <end position="1131"/>
    </location>
</feature>
<dbReference type="Pfam" id="PF20169">
    <property type="entry name" value="DUF6537"/>
    <property type="match status" value="1"/>
</dbReference>
<sequence>MERAAKPISLDDKYDLAKHQVYLTGTQALVRLCLMQRERDRRAGLATAGFVSGYRGSPLGGVDTQFTRAGKLLAASDIRFQPGLNEDLAATAIWGTQQATMRGEGRVDGVFAVWYGKGPGVDRTGDVFRHANLAGTDPKGGVLALLGDDHVAESSTTAHQSEFALVDAMMPILSPAGVQEILDFGLYGFALSRYSGCWVGLKCVKDTVESTVAVDGDVERVAIRRPEDLTLPEGGLGIRPRDGFLAMEERLHAAKRPAVEAFTRVNRLDRVVFRGGARPRIGVVTAGKSYLDVRQALQDLGIDEAAADNLGLSLYKVGVVWPLEPQGIASFALGLDLVIVVEEKRGLIEGQMRDILYGRDGAPMIVGKHDETGALLFPAHGALDVNEVAIAIGRRLGSGTAALANRLAAIEQAQQRLIEAGDVSSRTPYFCAGCPHNTSTRLPEGARGYAGIGCHYMAQWMDRSTEGYVQMGGEGASWVGEASFSTRGHMFQNLGDGTYNHSGSLAIRFAVGAGVNITYKILFNDAVAMTGGQPHDGGLTVPKIAAQVAAEGVARIAVVTDEPEKYPPGTTWPAGTKVHHRSELIPVEAGLAKVPGVTVVIYDQTCAAEKRRRRKRGTFPDPDRRVIINEQVCEGCGDCGVQSNCVAVQPVETPLGRKRRIDQSSCNKDFSCVEGFCPSFVSVSGASLRKPKPVATRADLSELAAPVLPVIDGTYNILVTGVGGTGVVTVGAILSMAAHLEGKGFGVIDMAGLAQKGGAVYSHIRLAATPADITAIRIGAGGADLLLGGDIAVAGTAKALTALERGRSKVVANTAEVLPGDFTRDADFSLPVERVKKALEGAAGSDACRFVDANRLALALLGNTIGANLFLLGLAWQAGAVPLAYASLMQAIEVNGEAVAMNKAAFDWGRRAAVDPAGIATLASAKPAPVAAETLDALVARNAEFLTAYQNAAYAARYRDFIAAVRKAEPVGRDELGRTVARNLFRLMAYKDEYEVARLFTDGAFARQLAETFEGETLRLRFHLAPPLLARHDPVSGRPRKMTFGPWVLPVFRLLAKAKGLRGTWADPFGKTAERRMERRLIADYRATIGDLLPRLGGLDYQTVVALAALPEKIRGFGPVKDAAVAAATAERGRLLVRLATPEVPLREVGT</sequence>
<keyword evidence="1" id="KW-0560">Oxidoreductase</keyword>
<dbReference type="SUPFAM" id="SSF52922">
    <property type="entry name" value="TK C-terminal domain-like"/>
    <property type="match status" value="1"/>
</dbReference>
<dbReference type="GO" id="GO:0016903">
    <property type="term" value="F:oxidoreductase activity, acting on the aldehyde or oxo group of donors"/>
    <property type="evidence" value="ECO:0007669"/>
    <property type="project" value="InterPro"/>
</dbReference>
<dbReference type="AlphaFoldDB" id="A0A317EEQ7"/>
<dbReference type="Gene3D" id="3.40.50.970">
    <property type="match status" value="1"/>
</dbReference>
<dbReference type="Pfam" id="PF01558">
    <property type="entry name" value="POR"/>
    <property type="match status" value="1"/>
</dbReference>
<dbReference type="InterPro" id="IPR019752">
    <property type="entry name" value="Pyrv/ketoisovalerate_OxRed_cat"/>
</dbReference>
<name>A0A317EEQ7_9PROT</name>
<dbReference type="InterPro" id="IPR051457">
    <property type="entry name" value="2-oxoacid:Fd_oxidoreductase"/>
</dbReference>
<evidence type="ECO:0000259" key="2">
    <source>
        <dbReference type="Pfam" id="PF01558"/>
    </source>
</evidence>
<dbReference type="PANTHER" id="PTHR48084">
    <property type="entry name" value="2-OXOGLUTARATE OXIDOREDUCTASE SUBUNIT KORB-RELATED"/>
    <property type="match status" value="1"/>
</dbReference>
<reference evidence="4 5" key="1">
    <citation type="submission" date="2018-05" db="EMBL/GenBank/DDBJ databases">
        <title>Zavarzinia sp. HR-AS.</title>
        <authorList>
            <person name="Lee Y."/>
            <person name="Jeon C.O."/>
        </authorList>
    </citation>
    <scope>NUCLEOTIDE SEQUENCE [LARGE SCALE GENOMIC DNA]</scope>
    <source>
        <strain evidence="4 5">HR-AS</strain>
    </source>
</reference>
<dbReference type="PANTHER" id="PTHR48084:SF3">
    <property type="entry name" value="SUBUNIT OF PYRUVATE:FLAVODOXIN OXIDOREDUCTASE"/>
    <property type="match status" value="1"/>
</dbReference>
<dbReference type="CDD" id="cd07034">
    <property type="entry name" value="TPP_PYR_PFOR_IOR-alpha_like"/>
    <property type="match status" value="1"/>
</dbReference>
<feature type="domain" description="Pyruvate/ketoisovalerate oxidoreductase catalytic" evidence="2">
    <location>
        <begin position="723"/>
        <end position="910"/>
    </location>
</feature>